<keyword evidence="2" id="KW-1185">Reference proteome</keyword>
<dbReference type="EMBL" id="LFBU01000001">
    <property type="protein sequence ID" value="KMQ75257.1"/>
    <property type="molecule type" value="Genomic_DNA"/>
</dbReference>
<dbReference type="OrthoDB" id="2087742at2"/>
<dbReference type="AlphaFoldDB" id="A0A0J7JAQ8"/>
<gene>
    <name evidence="1" type="ORF">Msub_11458</name>
</gene>
<reference evidence="1 2" key="1">
    <citation type="submission" date="2015-06" db="EMBL/GenBank/DDBJ databases">
        <title>Marinobacter subterrani, a genetically tractable neutrophilic iron-oxidizing strain isolated from the Soudan Iron Mine.</title>
        <authorList>
            <person name="Bonis B.M."/>
            <person name="Gralnick J.A."/>
        </authorList>
    </citation>
    <scope>NUCLEOTIDE SEQUENCE [LARGE SCALE GENOMIC DNA]</scope>
    <source>
        <strain evidence="1 2">JG233</strain>
    </source>
</reference>
<evidence type="ECO:0000313" key="1">
    <source>
        <dbReference type="EMBL" id="KMQ75257.1"/>
    </source>
</evidence>
<dbReference type="PATRIC" id="fig|1658765.3.peg.1452"/>
<dbReference type="RefSeq" id="WP_048495384.1">
    <property type="nucleotide sequence ID" value="NZ_LFBU01000001.1"/>
</dbReference>
<dbReference type="STRING" id="1658765.Msub_11458"/>
<evidence type="ECO:0000313" key="2">
    <source>
        <dbReference type="Proteomes" id="UP000036102"/>
    </source>
</evidence>
<proteinExistence type="predicted"/>
<protein>
    <submittedName>
        <fullName evidence="1">Uncharacterized protein</fullName>
    </submittedName>
</protein>
<name>A0A0J7JAQ8_9GAMM</name>
<accession>A0A0J7JAQ8</accession>
<organism evidence="1 2">
    <name type="scientific">Marinobacter subterrani</name>
    <dbReference type="NCBI Taxonomy" id="1658765"/>
    <lineage>
        <taxon>Bacteria</taxon>
        <taxon>Pseudomonadati</taxon>
        <taxon>Pseudomonadota</taxon>
        <taxon>Gammaproteobacteria</taxon>
        <taxon>Pseudomonadales</taxon>
        <taxon>Marinobacteraceae</taxon>
        <taxon>Marinobacter</taxon>
    </lineage>
</organism>
<dbReference type="Proteomes" id="UP000036102">
    <property type="component" value="Unassembled WGS sequence"/>
</dbReference>
<sequence length="86" mass="10035">MSQKTLLDPLPRQLTELPEERWPVYRGNNKPIRVLVSKKFMVQVFAERGGYCRLSVNRVKRKAGGKWKDGITWDELQQIKKECGFG</sequence>
<comment type="caution">
    <text evidence="1">The sequence shown here is derived from an EMBL/GenBank/DDBJ whole genome shotgun (WGS) entry which is preliminary data.</text>
</comment>